<reference evidence="2" key="2">
    <citation type="submission" date="2020-09" db="EMBL/GenBank/DDBJ databases">
        <authorList>
            <person name="Sun Q."/>
            <person name="Kim S."/>
        </authorList>
    </citation>
    <scope>NUCLEOTIDE SEQUENCE</scope>
    <source>
        <strain evidence="2">KCTC 22169</strain>
    </source>
</reference>
<evidence type="ECO:0000313" key="2">
    <source>
        <dbReference type="EMBL" id="GGX48062.1"/>
    </source>
</evidence>
<evidence type="ECO:0000256" key="1">
    <source>
        <dbReference type="SAM" id="SignalP"/>
    </source>
</evidence>
<proteinExistence type="predicted"/>
<keyword evidence="1" id="KW-0732">Signal</keyword>
<feature type="chain" id="PRO_5037724593" description="Outer membrane protein beta-barrel domain-containing protein" evidence="1">
    <location>
        <begin position="24"/>
        <end position="209"/>
    </location>
</feature>
<dbReference type="Proteomes" id="UP000626148">
    <property type="component" value="Unassembled WGS sequence"/>
</dbReference>
<keyword evidence="3" id="KW-1185">Reference proteome</keyword>
<dbReference type="EMBL" id="BMXR01000003">
    <property type="protein sequence ID" value="GGX48062.1"/>
    <property type="molecule type" value="Genomic_DNA"/>
</dbReference>
<evidence type="ECO:0008006" key="4">
    <source>
        <dbReference type="Google" id="ProtNLM"/>
    </source>
</evidence>
<sequence length="209" mass="22975">MRRLPRLFLSSAVMACTAPLTLADPGALDRFDCHDDAETGEYHCHGDEALADLGGLAVGLGGRATTWIYDGEETYNLFMGPSIDVEAGLGIFAIQGSYHYKSLVNSDDEIYLAGWDIGAKVGRGVARYGSKYYVAAGYFAESLRRPDEDDYSISGFYAGGGGGYNWDQFGFDVQVDWHSNSGYEEYWDVQGEPADLLVFAIRSSLTYRF</sequence>
<evidence type="ECO:0000313" key="3">
    <source>
        <dbReference type="Proteomes" id="UP000626148"/>
    </source>
</evidence>
<comment type="caution">
    <text evidence="2">The sequence shown here is derived from an EMBL/GenBank/DDBJ whole genome shotgun (WGS) entry which is preliminary data.</text>
</comment>
<protein>
    <recommendedName>
        <fullName evidence="4">Outer membrane protein beta-barrel domain-containing protein</fullName>
    </recommendedName>
</protein>
<reference evidence="2" key="1">
    <citation type="journal article" date="2014" name="Int. J. Syst. Evol. Microbiol.">
        <title>Complete genome sequence of Corynebacterium casei LMG S-19264T (=DSM 44701T), isolated from a smear-ripened cheese.</title>
        <authorList>
            <consortium name="US DOE Joint Genome Institute (JGI-PGF)"/>
            <person name="Walter F."/>
            <person name="Albersmeier A."/>
            <person name="Kalinowski J."/>
            <person name="Ruckert C."/>
        </authorList>
    </citation>
    <scope>NUCLEOTIDE SEQUENCE</scope>
    <source>
        <strain evidence="2">KCTC 22169</strain>
    </source>
</reference>
<organism evidence="2 3">
    <name type="scientific">Saccharospirillum salsuginis</name>
    <dbReference type="NCBI Taxonomy" id="418750"/>
    <lineage>
        <taxon>Bacteria</taxon>
        <taxon>Pseudomonadati</taxon>
        <taxon>Pseudomonadota</taxon>
        <taxon>Gammaproteobacteria</taxon>
        <taxon>Oceanospirillales</taxon>
        <taxon>Saccharospirillaceae</taxon>
        <taxon>Saccharospirillum</taxon>
    </lineage>
</organism>
<feature type="signal peptide" evidence="1">
    <location>
        <begin position="1"/>
        <end position="23"/>
    </location>
</feature>
<accession>A0A918K468</accession>
<dbReference type="AlphaFoldDB" id="A0A918K468"/>
<gene>
    <name evidence="2" type="ORF">GCM10007392_13680</name>
</gene>
<dbReference type="RefSeq" id="WP_189607768.1">
    <property type="nucleotide sequence ID" value="NZ_BMXR01000003.1"/>
</dbReference>
<name>A0A918K468_9GAMM</name>